<dbReference type="PANTHER" id="PTHR45816">
    <property type="entry name" value="MIR DOMAIN-CONTAINING PROTEIN"/>
    <property type="match status" value="1"/>
</dbReference>
<dbReference type="SMART" id="SM00472">
    <property type="entry name" value="MIR"/>
    <property type="match status" value="4"/>
</dbReference>
<dbReference type="GO" id="GO:0051209">
    <property type="term" value="P:release of sequestered calcium ion into cytosol"/>
    <property type="evidence" value="ECO:0007669"/>
    <property type="project" value="UniProtKB-UniRule"/>
</dbReference>
<feature type="domain" description="MIR" evidence="18">
    <location>
        <begin position="367"/>
        <end position="423"/>
    </location>
</feature>
<dbReference type="InterPro" id="IPR035910">
    <property type="entry name" value="RyR/IP3R_RIH_dom_sf"/>
</dbReference>
<name>A0AAV2AIN0_9ARAC</name>
<evidence type="ECO:0000256" key="15">
    <source>
        <dbReference type="ARBA" id="ARBA00023303"/>
    </source>
</evidence>
<keyword evidence="4 16" id="KW-0109">Calcium transport</keyword>
<feature type="domain" description="MIR" evidence="18">
    <location>
        <begin position="113"/>
        <end position="167"/>
    </location>
</feature>
<dbReference type="InterPro" id="IPR014821">
    <property type="entry name" value="Ins145_P3_rcpt"/>
</dbReference>
<dbReference type="InterPro" id="IPR036300">
    <property type="entry name" value="MIR_dom_sf"/>
</dbReference>
<feature type="transmembrane region" description="Helical" evidence="16">
    <location>
        <begin position="2630"/>
        <end position="2653"/>
    </location>
</feature>
<comment type="subcellular location">
    <subcellularLocation>
        <location evidence="1 16">Endoplasmic reticulum membrane</location>
        <topology evidence="1 16">Multi-pass membrane protein</topology>
    </subcellularLocation>
</comment>
<feature type="transmembrane region" description="Helical" evidence="16">
    <location>
        <begin position="2388"/>
        <end position="2407"/>
    </location>
</feature>
<dbReference type="SUPFAM" id="SSF100909">
    <property type="entry name" value="IP3 receptor type 1 binding core, domain 2"/>
    <property type="match status" value="2"/>
</dbReference>
<evidence type="ECO:0000256" key="17">
    <source>
        <dbReference type="SAM" id="MobiDB-lite"/>
    </source>
</evidence>
<keyword evidence="20" id="KW-1185">Reference proteome</keyword>
<dbReference type="EMBL" id="CAXIEN010000171">
    <property type="protein sequence ID" value="CAL1283782.1"/>
    <property type="molecule type" value="Genomic_DNA"/>
</dbReference>
<dbReference type="GO" id="GO:0005789">
    <property type="term" value="C:endoplasmic reticulum membrane"/>
    <property type="evidence" value="ECO:0007669"/>
    <property type="project" value="UniProtKB-SubCell"/>
</dbReference>
<evidence type="ECO:0000256" key="5">
    <source>
        <dbReference type="ARBA" id="ARBA00022673"/>
    </source>
</evidence>
<dbReference type="FunFam" id="1.25.10.30:FF:000001">
    <property type="entry name" value="Inositol 1,4,5-trisphosphate receptor, type 2"/>
    <property type="match status" value="1"/>
</dbReference>
<feature type="transmembrane region" description="Helical" evidence="16">
    <location>
        <begin position="2314"/>
        <end position="2333"/>
    </location>
</feature>
<accession>A0AAV2AIN0</accession>
<dbReference type="Pfam" id="PF08709">
    <property type="entry name" value="Ins145_P3_rec"/>
    <property type="match status" value="1"/>
</dbReference>
<dbReference type="FunFam" id="2.80.10.50:FF:000005">
    <property type="entry name" value="Inositol 1,4,5-trisphosphate receptor type 2"/>
    <property type="match status" value="1"/>
</dbReference>
<dbReference type="Pfam" id="PF08454">
    <property type="entry name" value="RIH_assoc"/>
    <property type="match status" value="1"/>
</dbReference>
<keyword evidence="13 16" id="KW-0675">Receptor</keyword>
<feature type="compositionally biased region" description="Polar residues" evidence="17">
    <location>
        <begin position="2804"/>
        <end position="2815"/>
    </location>
</feature>
<keyword evidence="15 16" id="KW-0407">Ion channel</keyword>
<dbReference type="SUPFAM" id="SSF48371">
    <property type="entry name" value="ARM repeat"/>
    <property type="match status" value="1"/>
</dbReference>
<dbReference type="Proteomes" id="UP001497382">
    <property type="component" value="Unassembled WGS sequence"/>
</dbReference>
<keyword evidence="6 16" id="KW-0812">Transmembrane</keyword>
<dbReference type="GO" id="GO:0005220">
    <property type="term" value="F:inositol 1,4,5-trisphosphate-gated calcium channel activity"/>
    <property type="evidence" value="ECO:0007669"/>
    <property type="project" value="UniProtKB-UniRule"/>
</dbReference>
<evidence type="ECO:0000256" key="7">
    <source>
        <dbReference type="ARBA" id="ARBA00022737"/>
    </source>
</evidence>
<dbReference type="Pfam" id="PF02815">
    <property type="entry name" value="MIR"/>
    <property type="match status" value="1"/>
</dbReference>
<organism evidence="19 20">
    <name type="scientific">Larinioides sclopetarius</name>
    <dbReference type="NCBI Taxonomy" id="280406"/>
    <lineage>
        <taxon>Eukaryota</taxon>
        <taxon>Metazoa</taxon>
        <taxon>Ecdysozoa</taxon>
        <taxon>Arthropoda</taxon>
        <taxon>Chelicerata</taxon>
        <taxon>Arachnida</taxon>
        <taxon>Araneae</taxon>
        <taxon>Araneomorphae</taxon>
        <taxon>Entelegynae</taxon>
        <taxon>Araneoidea</taxon>
        <taxon>Araneidae</taxon>
        <taxon>Larinioides</taxon>
    </lineage>
</organism>
<keyword evidence="9 16" id="KW-0106">Calcium</keyword>
<comment type="function">
    <text evidence="16">Receptor for inositol 1,4,5-trisphosphate, a second messenger that mediates the release of intracellular calcium.</text>
</comment>
<evidence type="ECO:0000259" key="18">
    <source>
        <dbReference type="PROSITE" id="PS50919"/>
    </source>
</evidence>
<protein>
    <recommendedName>
        <fullName evidence="16">Inositol 1,4,5-trisphosphate receptor</fullName>
    </recommendedName>
</protein>
<evidence type="ECO:0000256" key="4">
    <source>
        <dbReference type="ARBA" id="ARBA00022568"/>
    </source>
</evidence>
<evidence type="ECO:0000256" key="16">
    <source>
        <dbReference type="RuleBase" id="RU368044"/>
    </source>
</evidence>
<feature type="transmembrane region" description="Helical" evidence="16">
    <location>
        <begin position="2427"/>
        <end position="2454"/>
    </location>
</feature>
<dbReference type="Gene3D" id="1.10.287.70">
    <property type="match status" value="1"/>
</dbReference>
<dbReference type="InterPro" id="IPR000699">
    <property type="entry name" value="RIH_dom"/>
</dbReference>
<keyword evidence="12 16" id="KW-0472">Membrane</keyword>
<keyword evidence="5 16" id="KW-0107">Calcium channel</keyword>
<feature type="domain" description="MIR" evidence="18">
    <location>
        <begin position="232"/>
        <end position="288"/>
    </location>
</feature>
<evidence type="ECO:0000313" key="19">
    <source>
        <dbReference type="EMBL" id="CAL1283782.1"/>
    </source>
</evidence>
<sequence>MGDMGSASFLHIGDIVSLYAEGNVSGFLSTLGLVDDRCVVQPDAGDLASPPKKFRDCLFRMCPMSRYSAQKQFLKAAKQSATSATDAVLLKKLHHAAELEKKQNESENKKLIGTVMQYGGVMQLLHLKSNKYLTVNKRLPALLEKNAMRVCLDSAGNEGSWFYIVPFYKLRSSGDNVVVGDKVVLTPVNAGQPLHASNYELQDNPGCKEVNAVNSNTSWKISLFMEYKENIDDVLKGGDVVRLFHAEQEKFLTMDDYKKNQYVFLRSTGRTTATAATSSKALWEVEVVQHDPCRGGAGHWNSLFRFKHLATGHYLAAEVDNDDTPDVMRNKLRGNASNNVYCLVAVPHSTDIASIFELDATTLTRGDDLVPQSSYVRLRHLCTNTWVHSTTIPIDKEEERPVMSKVGCAPIKEDKEAFAIVPVSATEVRDLDFANDACKVLDSISGSLEKGQIIQNERRFVTQLLCEVIYFVAMKENDPKKPDPFDLIVSHPNRERQKLLREQNILKQLFKILQAPFNDCGDGPILRMEELSDPRHAPFKHICRLCYRILRLSQQDYRKNQEYIAKWFGFMQKQIGYDVLAEDTITALLHSNRKLLEKHITAAEIETFVSLVRKNHESRFLDYLSDLCISNKVAIPITQELICKAVLSPKNSDILIETRMVRTQLEVEVEVESQNGEVEPMVTIEEEEDVVLFWDNGRKSKSIRELAAGASNGNKEDQNILSYYRHQLDLFSGMCLDRQYLAINNLSPHLDIDLIQKCMADENLPFDLRAAFCRLMLHMHVDRDPQEQITPVKYARLWSDITQKLSIQDYDANKHPDPNKEAVRAKFAPTIAFVEDYLCNVVGHMWSFADREQNKLTFEVVKLARELIYFGFYSFSDLLRLTKTLLSILDCVPESSFLNGKLTAADLDAKEEKEEEEEKKETKPARGGVLKSIGDMGAVMTNMVLGTSGMTKQVSATMQKKASITGAEDTLVMDTKLKIIEILQFILNVRLDYRITGLLSIFKREFDESQDKSSSDDNSVNIEDKGTSGIDLERISYHAESIFGGKDDCTEIDLDGQGGRTFLRVLLHLTMHDYPPLVSGALQLLFRHFSQRQEVLQAFKQVQLLVSASDVENYKQIKSDLDELRLLVEKSELWVFKSKQEETSKKKKSTDDDGDGESERKKVSKAKKKANLDLGPAGNEGSAIDLDIGPPVDPVQNKNYKTIQQILLRLTRLCVQEMPNGKKPRKHEQRLLRNMGAHAVILELLQIPYDKKEDIRMNELMRLAHEFLQHFCLDNHANQSLLHKYIDLFMNPGSHMRLLEAQTMRSIFMDNVSLCNELNDRVVQHFVHCIETHGRHVQYLKFLQTIVKAEGQYIRKCQDMVMQEMVNASEDVLVFYNDKTSFNHLVEMMRSERQRMDEAGPLQYHINLVKLLACCTEGKNVFTEIKCHSLLSLDDIVQVVTHPDCLPEVKEAYINFLSHCFIDTEVEMKEIYTSNHIWTLFENFLVDMAMVCNATHDRRHADVALENYITNSVMNIITTFFNSPFSDQSTTVQPVFVRLLQGAFRLSNCPWLSVHQRMNVESCIKTLSDIGKNRGIAIPVDLDTQVAAMFNKNAMISKHTRAWLSAARTPRRVPSSTNVFKNDRSIIEGLQDIVSLLEDQLHPLVQSELSVLVDVLHRPELLFPPGTEARKKCENGGFISKLISHTERLLEEKEEKLCIKVLQTLKEMMSLDPDYGEKPEVKTLTKKEVEDQMRGEALRQTLLQRYFGKVQCKRDSIVNGKQALHPPKAATPITHGPGGVILTRAEMTLSEVQCHLDEEGASNLVVELIMKNPSNSIFLESVELGIALLEGGNPVIQKSMLLKLTSGNISEKFFKVFYDKMKDAQQEIKASVTVNTVELTNRTGDEKDTIGKDLGKDGRRIKTGLKQNGLVMTDELKEQLEDAAVATSKAYAHVRNLGTTGAAAAATESDLLNLGQGRENSTHTHVALEEILAEKAEKAKDAEENKLPQEVVVMQPILRFLQLLCENHNYDLQNFLRNQNNKTNYNLVSETLMFLDCICGSTTGGLGLLGLYINEHNVSLVDQTLETLTEYCQGPCHENQNCIAVHESNGIDIIIALILNDINPLGKKRMDLVLELKNNASKLLLAIMESRGDSENAERILYNMSPKQLVDVACNAYHQEGEDEEDEDSEEVAEIDDGVSPKEVGHNIYILCHQLAQHNKELAALLKPNLADPDSKMNQALQYYASHTAQIEIVRHDRTMEQIVFPVPQICEFLTRESKMQVYLKAERDEQGSKVSDFFERTDDLFNEMKWQKKLRGQPLLYWVSRHMSMWSTIAFNLAVLVNIIVAIFYPFPDFSGKIDPRLSGLMWTVMFASLAAVITVPGTTAIRIYVFSSILRMIYSVGLQPTLWILGTVNVVVTAVHLVSIMGNHGTFTKSFRQILTDFELLYHMVYLIFCILGLCAHPFFYSVLLLDVVYQEETLKNVIKSVTRNGRSIILTAVLALILVYLFSIIGYLFFRDDFLMEVDVKHHRDLAGAIGVEENANNMSSEPFLSADGYCPANDTACQNRIENMYKAPEQNETVFEVQKVTPSQNDDDDEDDTTTERACDSLLMCIVTTLNQGLRNGGGIGDVLRPPSAKEPLFVARVIYDLLFFFVVIIIVLNLIFGVIIDTFADLRSEKQQKEEILKNTCFICGLDRASFDNKTVSFEEHIRCEHNMWHYLYFIVLVIVKDPTEFTGPESYVASMIKDRNLDWFPRMRAMSLAADEAEGEQNEIRTLQVQLENTQKLVSTLSHQLAELKDQMTEQRKQKQRLGLLGTPPVPGSYHQTSTSSSVAV</sequence>
<dbReference type="Gene3D" id="1.25.10.30">
    <property type="entry name" value="IP3 receptor type 1 binding core, RIH domain"/>
    <property type="match status" value="1"/>
</dbReference>
<evidence type="ECO:0000256" key="10">
    <source>
        <dbReference type="ARBA" id="ARBA00022989"/>
    </source>
</evidence>
<evidence type="ECO:0000256" key="8">
    <source>
        <dbReference type="ARBA" id="ARBA00022824"/>
    </source>
</evidence>
<evidence type="ECO:0000256" key="11">
    <source>
        <dbReference type="ARBA" id="ARBA00023065"/>
    </source>
</evidence>
<dbReference type="InterPro" id="IPR013662">
    <property type="entry name" value="RIH_assoc-dom"/>
</dbReference>
<keyword evidence="8 16" id="KW-0256">Endoplasmic reticulum</keyword>
<evidence type="ECO:0000256" key="12">
    <source>
        <dbReference type="ARBA" id="ARBA00023136"/>
    </source>
</evidence>
<keyword evidence="10 16" id="KW-1133">Transmembrane helix</keyword>
<evidence type="ECO:0000256" key="9">
    <source>
        <dbReference type="ARBA" id="ARBA00022837"/>
    </source>
</evidence>
<dbReference type="Gene3D" id="2.80.10.50">
    <property type="match status" value="2"/>
</dbReference>
<dbReference type="InterPro" id="IPR016024">
    <property type="entry name" value="ARM-type_fold"/>
</dbReference>
<feature type="transmembrane region" description="Helical" evidence="16">
    <location>
        <begin position="2475"/>
        <end position="2497"/>
    </location>
</feature>
<dbReference type="SUPFAM" id="SSF82109">
    <property type="entry name" value="MIR domain"/>
    <property type="match status" value="2"/>
</dbReference>
<feature type="transmembrane region" description="Helical" evidence="16">
    <location>
        <begin position="2345"/>
        <end position="2367"/>
    </location>
</feature>
<keyword evidence="7" id="KW-0677">Repeat</keyword>
<comment type="caution">
    <text evidence="19">The sequence shown here is derived from an EMBL/GenBank/DDBJ whole genome shotgun (WGS) entry which is preliminary data.</text>
</comment>
<evidence type="ECO:0000256" key="1">
    <source>
        <dbReference type="ARBA" id="ARBA00004477"/>
    </source>
</evidence>
<evidence type="ECO:0000256" key="3">
    <source>
        <dbReference type="ARBA" id="ARBA00022448"/>
    </source>
</evidence>
<dbReference type="Pfam" id="PF00520">
    <property type="entry name" value="Ion_trans"/>
    <property type="match status" value="1"/>
</dbReference>
<dbReference type="InterPro" id="IPR000493">
    <property type="entry name" value="InsP3_rcpt"/>
</dbReference>
<evidence type="ECO:0000256" key="13">
    <source>
        <dbReference type="ARBA" id="ARBA00023170"/>
    </source>
</evidence>
<gene>
    <name evidence="19" type="ORF">LARSCL_LOCUS12808</name>
</gene>
<dbReference type="InterPro" id="IPR015925">
    <property type="entry name" value="Ryanodine_IP3_receptor"/>
</dbReference>
<dbReference type="GO" id="GO:0070679">
    <property type="term" value="F:inositol 1,4,5 trisphosphate binding"/>
    <property type="evidence" value="ECO:0007669"/>
    <property type="project" value="UniProtKB-UniRule"/>
</dbReference>
<reference evidence="19 20" key="1">
    <citation type="submission" date="2024-04" db="EMBL/GenBank/DDBJ databases">
        <authorList>
            <person name="Rising A."/>
            <person name="Reimegard J."/>
            <person name="Sonavane S."/>
            <person name="Akerstrom W."/>
            <person name="Nylinder S."/>
            <person name="Hedman E."/>
            <person name="Kallberg Y."/>
        </authorList>
    </citation>
    <scope>NUCLEOTIDE SEQUENCE [LARGE SCALE GENOMIC DNA]</scope>
</reference>
<dbReference type="InterPro" id="IPR005821">
    <property type="entry name" value="Ion_trans_dom"/>
</dbReference>
<keyword evidence="14 16" id="KW-1071">Ligand-gated ion channel</keyword>
<evidence type="ECO:0000256" key="6">
    <source>
        <dbReference type="ARBA" id="ARBA00022692"/>
    </source>
</evidence>
<comment type="subunit">
    <text evidence="16">Homotetramer.</text>
</comment>
<dbReference type="FunFam" id="2.80.10.50:FF:000002">
    <property type="entry name" value="Inositol 1,4,5-trisphosphate receptor type 2"/>
    <property type="match status" value="1"/>
</dbReference>
<feature type="region of interest" description="Disordered" evidence="17">
    <location>
        <begin position="1141"/>
        <end position="1176"/>
    </location>
</feature>
<comment type="similarity">
    <text evidence="2 16">Belongs to the InsP3 receptor family.</text>
</comment>
<evidence type="ECO:0000256" key="2">
    <source>
        <dbReference type="ARBA" id="ARBA00009453"/>
    </source>
</evidence>
<evidence type="ECO:0000256" key="14">
    <source>
        <dbReference type="ARBA" id="ARBA00023286"/>
    </source>
</evidence>
<dbReference type="CDD" id="cd23277">
    <property type="entry name" value="beta-trefoil_MIR_ITPR"/>
    <property type="match status" value="1"/>
</dbReference>
<comment type="domain">
    <text evidence="16">The receptor contains a calcium channel in its C-terminal extremity. Its large N-terminal cytoplasmic region has the ligand-binding site in the N-terminus and modulatory sites in the middle portion immediately upstream of the channel region.</text>
</comment>
<dbReference type="PANTHER" id="PTHR45816:SF4">
    <property type="entry name" value="RYR_IP3R HOMOLOGY ASSOCIATED DOMAIN-CONTAINING PROTEIN"/>
    <property type="match status" value="1"/>
</dbReference>
<dbReference type="PROSITE" id="PS50919">
    <property type="entry name" value="MIR"/>
    <property type="match status" value="3"/>
</dbReference>
<evidence type="ECO:0000313" key="20">
    <source>
        <dbReference type="Proteomes" id="UP001497382"/>
    </source>
</evidence>
<dbReference type="PRINTS" id="PR00779">
    <property type="entry name" value="INSP3RECEPTR"/>
</dbReference>
<keyword evidence="11 16" id="KW-0406">Ion transport</keyword>
<proteinExistence type="inferred from homology"/>
<feature type="region of interest" description="Disordered" evidence="17">
    <location>
        <begin position="2781"/>
        <end position="2815"/>
    </location>
</feature>
<dbReference type="Pfam" id="PF01365">
    <property type="entry name" value="RYDR_ITPR"/>
    <property type="match status" value="2"/>
</dbReference>
<dbReference type="InterPro" id="IPR016093">
    <property type="entry name" value="MIR_motif"/>
</dbReference>
<keyword evidence="3 16" id="KW-0813">Transport</keyword>